<organism evidence="1 2">
    <name type="scientific">Pseudomonas gorinensis</name>
    <dbReference type="NCBI Taxonomy" id="3240790"/>
    <lineage>
        <taxon>Bacteria</taxon>
        <taxon>Pseudomonadati</taxon>
        <taxon>Pseudomonadota</taxon>
        <taxon>Gammaproteobacteria</taxon>
        <taxon>Pseudomonadales</taxon>
        <taxon>Pseudomonadaceae</taxon>
        <taxon>Pseudomonas</taxon>
    </lineage>
</organism>
<accession>A0ACA7NYT2</accession>
<gene>
    <name evidence="1" type="ORF">U771_01035</name>
</gene>
<reference evidence="1 2" key="1">
    <citation type="journal article" date="2014" name="Genome Announc.">
        <title>Complete Genome Sequence of Pseudomonas sp. Strain TKP, Isolated from a gamma-Hexachlorocyclohexane-Degrading Mixed Culture.</title>
        <authorList>
            <person name="Ohtsubo Y."/>
            <person name="Kishida K."/>
            <person name="Sato T."/>
            <person name="Tabata M."/>
            <person name="Kawasumi T."/>
            <person name="Ogura Y."/>
            <person name="Hayashi T."/>
            <person name="Tsuda M."/>
            <person name="Nagata Y."/>
        </authorList>
    </citation>
    <scope>NUCLEOTIDE SEQUENCE [LARGE SCALE GENOMIC DNA]</scope>
    <source>
        <strain evidence="1 2">TKP</strain>
    </source>
</reference>
<proteinExistence type="predicted"/>
<dbReference type="EMBL" id="CP006852">
    <property type="protein sequence ID" value="AHC32769.1"/>
    <property type="molecule type" value="Genomic_DNA"/>
</dbReference>
<evidence type="ECO:0000313" key="2">
    <source>
        <dbReference type="Proteomes" id="UP000018725"/>
    </source>
</evidence>
<keyword evidence="2" id="KW-1185">Reference proteome</keyword>
<dbReference type="Proteomes" id="UP000018725">
    <property type="component" value="Chromosome"/>
</dbReference>
<name>A0ACA7NYT2_9PSED</name>
<evidence type="ECO:0000313" key="1">
    <source>
        <dbReference type="EMBL" id="AHC32769.1"/>
    </source>
</evidence>
<protein>
    <submittedName>
        <fullName evidence="1">Uncharacterized protein</fullName>
    </submittedName>
</protein>
<sequence length="80" mass="9078">MRASKLINTLLLIVSLLAVVCGVSTFFGMMVAIVIGILLRTDSNWVFIWIGFPLSAIFAVYWIVTRWDYVKSFMSGRDGW</sequence>